<dbReference type="InterPro" id="IPR035914">
    <property type="entry name" value="Sperma_CUB_dom_sf"/>
</dbReference>
<dbReference type="Gene3D" id="2.60.120.290">
    <property type="entry name" value="Spermadhesin, CUB domain"/>
    <property type="match status" value="1"/>
</dbReference>
<keyword evidence="1" id="KW-1133">Transmembrane helix</keyword>
<dbReference type="SUPFAM" id="SSF49854">
    <property type="entry name" value="Spermadhesin, CUB domain"/>
    <property type="match status" value="1"/>
</dbReference>
<evidence type="ECO:0000256" key="1">
    <source>
        <dbReference type="SAM" id="Phobius"/>
    </source>
</evidence>
<keyword evidence="1" id="KW-0812">Transmembrane</keyword>
<protein>
    <recommendedName>
        <fullName evidence="4">SUEL-type lectin domain-containing protein</fullName>
    </recommendedName>
</protein>
<dbReference type="EMBL" id="JAODUP010000203">
    <property type="protein sequence ID" value="KAK2156864.1"/>
    <property type="molecule type" value="Genomic_DNA"/>
</dbReference>
<proteinExistence type="predicted"/>
<dbReference type="AlphaFoldDB" id="A0AAD9N7D6"/>
<reference evidence="2" key="1">
    <citation type="journal article" date="2023" name="Mol. Biol. Evol.">
        <title>Third-Generation Sequencing Reveals the Adaptive Role of the Epigenome in Three Deep-Sea Polychaetes.</title>
        <authorList>
            <person name="Perez M."/>
            <person name="Aroh O."/>
            <person name="Sun Y."/>
            <person name="Lan Y."/>
            <person name="Juniper S.K."/>
            <person name="Young C.R."/>
            <person name="Angers B."/>
            <person name="Qian P.Y."/>
        </authorList>
    </citation>
    <scope>NUCLEOTIDE SEQUENCE</scope>
    <source>
        <strain evidence="2">P08H-3</strain>
    </source>
</reference>
<evidence type="ECO:0008006" key="4">
    <source>
        <dbReference type="Google" id="ProtNLM"/>
    </source>
</evidence>
<accession>A0AAD9N7D6</accession>
<gene>
    <name evidence="2" type="ORF">LSH36_203g01055</name>
</gene>
<dbReference type="CDD" id="cd22823">
    <property type="entry name" value="Gal_Rha_Lectin"/>
    <property type="match status" value="1"/>
</dbReference>
<feature type="transmembrane region" description="Helical" evidence="1">
    <location>
        <begin position="324"/>
        <end position="344"/>
    </location>
</feature>
<evidence type="ECO:0000313" key="2">
    <source>
        <dbReference type="EMBL" id="KAK2156864.1"/>
    </source>
</evidence>
<organism evidence="2 3">
    <name type="scientific">Paralvinella palmiformis</name>
    <dbReference type="NCBI Taxonomy" id="53620"/>
    <lineage>
        <taxon>Eukaryota</taxon>
        <taxon>Metazoa</taxon>
        <taxon>Spiralia</taxon>
        <taxon>Lophotrochozoa</taxon>
        <taxon>Annelida</taxon>
        <taxon>Polychaeta</taxon>
        <taxon>Sedentaria</taxon>
        <taxon>Canalipalpata</taxon>
        <taxon>Terebellida</taxon>
        <taxon>Terebelliformia</taxon>
        <taxon>Alvinellidae</taxon>
        <taxon>Paralvinella</taxon>
    </lineage>
</organism>
<name>A0AAD9N7D6_9ANNE</name>
<dbReference type="Gene3D" id="2.60.120.740">
    <property type="match status" value="1"/>
</dbReference>
<keyword evidence="3" id="KW-1185">Reference proteome</keyword>
<dbReference type="PANTHER" id="PTHR46780">
    <property type="entry name" value="PROTEIN EVA-1"/>
    <property type="match status" value="1"/>
</dbReference>
<keyword evidence="1" id="KW-0472">Membrane</keyword>
<sequence>MENAVYGRMQIGRCVKRNYGHLGCSLDVLQYMDSECSGKRQCEFKIYDSRLRPMSPCPEDMASYLEASYKCLKEDTFWFSKLAWLGDLLPVEEMRLTTAQRAQCEVLKYLKVTEPSGYLASLEAEEHSYGTATCPWILTAAQGQTITIRMMKFTRTTERMKQGSCYELAVISEGSQSRRVTTCDGEKRGMILYESKGEEVKIQMVGAATLSTLGKFIFSYRVKGCADIKAPANATWRRDGQKLTVRCNNTDRTWYLVCKDNQWHGDLGNCSHDDPAAWGIGQILKDSEFPYGILIVVAIGVALGIFCGGLLLACAYMYMKSSYLFPIPACHVPVTSVIAKLFHFRSRRRRRAQRTASTSGHEADERFIMPEDTYPPPPEDLLHQHQLANYTDVQLKGHEDCFPHQPPHHHHHAHLTHHPGCTEADKQISLVYTKTKTLKPGTGTINGKHVYELPKFEPPKFV</sequence>
<dbReference type="InterPro" id="IPR043159">
    <property type="entry name" value="Lectin_gal-bd_sf"/>
</dbReference>
<feature type="transmembrane region" description="Helical" evidence="1">
    <location>
        <begin position="291"/>
        <end position="318"/>
    </location>
</feature>
<dbReference type="Proteomes" id="UP001208570">
    <property type="component" value="Unassembled WGS sequence"/>
</dbReference>
<evidence type="ECO:0000313" key="3">
    <source>
        <dbReference type="Proteomes" id="UP001208570"/>
    </source>
</evidence>
<comment type="caution">
    <text evidence="2">The sequence shown here is derived from an EMBL/GenBank/DDBJ whole genome shotgun (WGS) entry which is preliminary data.</text>
</comment>